<name>A0A5B9PB56_9BACT</name>
<dbReference type="InterPro" id="IPR029759">
    <property type="entry name" value="GPX_AS"/>
</dbReference>
<dbReference type="SUPFAM" id="SSF52833">
    <property type="entry name" value="Thioredoxin-like"/>
    <property type="match status" value="1"/>
</dbReference>
<dbReference type="KEGG" id="mff:MFFC18_01980"/>
<dbReference type="InterPro" id="IPR000889">
    <property type="entry name" value="Glutathione_peroxidase"/>
</dbReference>
<keyword evidence="6" id="KW-0732">Signal</keyword>
<evidence type="ECO:0000313" key="7">
    <source>
        <dbReference type="EMBL" id="QEG20351.1"/>
    </source>
</evidence>
<gene>
    <name evidence="7" type="primary">gpx1_1</name>
    <name evidence="7" type="ORF">MFFC18_01980</name>
</gene>
<dbReference type="Gene3D" id="3.40.30.10">
    <property type="entry name" value="Glutaredoxin"/>
    <property type="match status" value="1"/>
</dbReference>
<evidence type="ECO:0000256" key="5">
    <source>
        <dbReference type="SAM" id="MobiDB-lite"/>
    </source>
</evidence>
<evidence type="ECO:0000313" key="8">
    <source>
        <dbReference type="Proteomes" id="UP000322214"/>
    </source>
</evidence>
<dbReference type="RefSeq" id="WP_075082621.1">
    <property type="nucleotide sequence ID" value="NZ_CP042912.1"/>
</dbReference>
<keyword evidence="3 4" id="KW-0560">Oxidoreductase</keyword>
<dbReference type="EMBL" id="CP042912">
    <property type="protein sequence ID" value="QEG20351.1"/>
    <property type="molecule type" value="Genomic_DNA"/>
</dbReference>
<accession>A0A5B9PB56</accession>
<keyword evidence="8" id="KW-1185">Reference proteome</keyword>
<evidence type="ECO:0000256" key="4">
    <source>
        <dbReference type="RuleBase" id="RU000499"/>
    </source>
</evidence>
<feature type="region of interest" description="Disordered" evidence="5">
    <location>
        <begin position="215"/>
        <end position="268"/>
    </location>
</feature>
<keyword evidence="2 4" id="KW-0575">Peroxidase</keyword>
<protein>
    <recommendedName>
        <fullName evidence="4">Glutathione peroxidase</fullName>
    </recommendedName>
</protein>
<dbReference type="PANTHER" id="PTHR11592">
    <property type="entry name" value="GLUTATHIONE PEROXIDASE"/>
    <property type="match status" value="1"/>
</dbReference>
<organism evidence="7 8">
    <name type="scientific">Mariniblastus fucicola</name>
    <dbReference type="NCBI Taxonomy" id="980251"/>
    <lineage>
        <taxon>Bacteria</taxon>
        <taxon>Pseudomonadati</taxon>
        <taxon>Planctomycetota</taxon>
        <taxon>Planctomycetia</taxon>
        <taxon>Pirellulales</taxon>
        <taxon>Pirellulaceae</taxon>
        <taxon>Mariniblastus</taxon>
    </lineage>
</organism>
<proteinExistence type="inferred from homology"/>
<dbReference type="OrthoDB" id="9789406at2"/>
<dbReference type="AlphaFoldDB" id="A0A5B9PB56"/>
<reference evidence="7 8" key="1">
    <citation type="submission" date="2019-08" db="EMBL/GenBank/DDBJ databases">
        <title>Deep-cultivation of Planctomycetes and their phenomic and genomic characterization uncovers novel biology.</title>
        <authorList>
            <person name="Wiegand S."/>
            <person name="Jogler M."/>
            <person name="Boedeker C."/>
            <person name="Pinto D."/>
            <person name="Vollmers J."/>
            <person name="Rivas-Marin E."/>
            <person name="Kohn T."/>
            <person name="Peeters S.H."/>
            <person name="Heuer A."/>
            <person name="Rast P."/>
            <person name="Oberbeckmann S."/>
            <person name="Bunk B."/>
            <person name="Jeske O."/>
            <person name="Meyerdierks A."/>
            <person name="Storesund J.E."/>
            <person name="Kallscheuer N."/>
            <person name="Luecker S."/>
            <person name="Lage O.M."/>
            <person name="Pohl T."/>
            <person name="Merkel B.J."/>
            <person name="Hornburger P."/>
            <person name="Mueller R.-W."/>
            <person name="Bruemmer F."/>
            <person name="Labrenz M."/>
            <person name="Spormann A.M."/>
            <person name="Op den Camp H."/>
            <person name="Overmann J."/>
            <person name="Amann R."/>
            <person name="Jetten M.S.M."/>
            <person name="Mascher T."/>
            <person name="Medema M.H."/>
            <person name="Devos D.P."/>
            <person name="Kaster A.-K."/>
            <person name="Ovreas L."/>
            <person name="Rohde M."/>
            <person name="Galperin M.Y."/>
            <person name="Jogler C."/>
        </authorList>
    </citation>
    <scope>NUCLEOTIDE SEQUENCE [LARGE SCALE GENOMIC DNA]</scope>
    <source>
        <strain evidence="7 8">FC18</strain>
    </source>
</reference>
<comment type="similarity">
    <text evidence="1 4">Belongs to the glutathione peroxidase family.</text>
</comment>
<dbReference type="Proteomes" id="UP000322214">
    <property type="component" value="Chromosome"/>
</dbReference>
<dbReference type="PRINTS" id="PR01011">
    <property type="entry name" value="GLUTPROXDASE"/>
</dbReference>
<dbReference type="InterPro" id="IPR029760">
    <property type="entry name" value="GPX_CS"/>
</dbReference>
<evidence type="ECO:0000256" key="2">
    <source>
        <dbReference type="ARBA" id="ARBA00022559"/>
    </source>
</evidence>
<dbReference type="PANTHER" id="PTHR11592:SF78">
    <property type="entry name" value="GLUTATHIONE PEROXIDASE"/>
    <property type="match status" value="1"/>
</dbReference>
<dbReference type="PROSITE" id="PS00460">
    <property type="entry name" value="GLUTATHIONE_PEROXID_1"/>
    <property type="match status" value="1"/>
</dbReference>
<feature type="compositionally biased region" description="Basic and acidic residues" evidence="5">
    <location>
        <begin position="222"/>
        <end position="268"/>
    </location>
</feature>
<feature type="chain" id="PRO_5022891148" description="Glutathione peroxidase" evidence="6">
    <location>
        <begin position="25"/>
        <end position="268"/>
    </location>
</feature>
<evidence type="ECO:0000256" key="1">
    <source>
        <dbReference type="ARBA" id="ARBA00006926"/>
    </source>
</evidence>
<dbReference type="Pfam" id="PF00255">
    <property type="entry name" value="GSHPx"/>
    <property type="match status" value="1"/>
</dbReference>
<dbReference type="STRING" id="980251.GCA_001642875_04632"/>
<evidence type="ECO:0000256" key="3">
    <source>
        <dbReference type="ARBA" id="ARBA00023002"/>
    </source>
</evidence>
<dbReference type="CDD" id="cd00340">
    <property type="entry name" value="GSH_Peroxidase"/>
    <property type="match status" value="1"/>
</dbReference>
<dbReference type="GO" id="GO:0034599">
    <property type="term" value="P:cellular response to oxidative stress"/>
    <property type="evidence" value="ECO:0007669"/>
    <property type="project" value="TreeGrafter"/>
</dbReference>
<sequence precursor="true">MNSRPLILLILLAALASVDQDASAQSQEKDPDKSKTVQTQKLEKKNSDKPATALARNVNNVLLDVEMENICKEKVNFKKYEGKVVLIVNVASKCGFTGQYKPLQALHDEFHEKGLEVVAFPCNQFGKQEPAEETAIDNFCKKRFGIKFDLFAKVDVKGENQAELFKRLTQLDLKPAGKGDIYWNFEKFLIDRDGKPFARFRSNVSPDDPAIVSKVKSALGIEDGKKDEPKKADPEKKAEPKKSDAKKEVPDKSKASEASKQAKQDEKS</sequence>
<feature type="region of interest" description="Disordered" evidence="5">
    <location>
        <begin position="22"/>
        <end position="50"/>
    </location>
</feature>
<dbReference type="FunFam" id="3.40.30.10:FF:000010">
    <property type="entry name" value="Glutathione peroxidase"/>
    <property type="match status" value="1"/>
</dbReference>
<dbReference type="InterPro" id="IPR036249">
    <property type="entry name" value="Thioredoxin-like_sf"/>
</dbReference>
<feature type="compositionally biased region" description="Basic and acidic residues" evidence="5">
    <location>
        <begin position="27"/>
        <end position="48"/>
    </location>
</feature>
<dbReference type="PROSITE" id="PS51355">
    <property type="entry name" value="GLUTATHIONE_PEROXID_3"/>
    <property type="match status" value="1"/>
</dbReference>
<feature type="signal peptide" evidence="6">
    <location>
        <begin position="1"/>
        <end position="24"/>
    </location>
</feature>
<dbReference type="PROSITE" id="PS00763">
    <property type="entry name" value="GLUTATHIONE_PEROXID_2"/>
    <property type="match status" value="1"/>
</dbReference>
<evidence type="ECO:0000256" key="6">
    <source>
        <dbReference type="SAM" id="SignalP"/>
    </source>
</evidence>
<dbReference type="GO" id="GO:0004601">
    <property type="term" value="F:peroxidase activity"/>
    <property type="evidence" value="ECO:0007669"/>
    <property type="project" value="UniProtKB-KW"/>
</dbReference>